<reference evidence="3" key="1">
    <citation type="submission" date="2016-10" db="EMBL/GenBank/DDBJ databases">
        <authorList>
            <person name="Varghese N."/>
            <person name="Submissions S."/>
        </authorList>
    </citation>
    <scope>NUCLEOTIDE SEQUENCE [LARGE SCALE GENOMIC DNA]</scope>
    <source>
        <strain evidence="3">DSM 3384</strain>
    </source>
</reference>
<gene>
    <name evidence="2" type="ORF">SAMN04487931_10571</name>
</gene>
<evidence type="ECO:0008006" key="4">
    <source>
        <dbReference type="Google" id="ProtNLM"/>
    </source>
</evidence>
<organism evidence="2 3">
    <name type="scientific">Desulfobacula phenolica</name>
    <dbReference type="NCBI Taxonomy" id="90732"/>
    <lineage>
        <taxon>Bacteria</taxon>
        <taxon>Pseudomonadati</taxon>
        <taxon>Thermodesulfobacteriota</taxon>
        <taxon>Desulfobacteria</taxon>
        <taxon>Desulfobacterales</taxon>
        <taxon>Desulfobacteraceae</taxon>
        <taxon>Desulfobacula</taxon>
    </lineage>
</organism>
<keyword evidence="1" id="KW-0472">Membrane</keyword>
<feature type="transmembrane region" description="Helical" evidence="1">
    <location>
        <begin position="168"/>
        <end position="188"/>
    </location>
</feature>
<keyword evidence="3" id="KW-1185">Reference proteome</keyword>
<feature type="transmembrane region" description="Helical" evidence="1">
    <location>
        <begin position="72"/>
        <end position="92"/>
    </location>
</feature>
<dbReference type="RefSeq" id="WP_014957402.1">
    <property type="nucleotide sequence ID" value="NZ_FNLL01000005.1"/>
</dbReference>
<dbReference type="InterPro" id="IPR036197">
    <property type="entry name" value="NarG-like_sf"/>
</dbReference>
<protein>
    <recommendedName>
        <fullName evidence="4">Nitrate reductase gamma subunit</fullName>
    </recommendedName>
</protein>
<accession>A0A1H2G9B5</accession>
<dbReference type="AlphaFoldDB" id="A0A1H2G9B5"/>
<sequence length="219" mass="25458">MNAFIDFIMGPMVWVSFLIFILGLIFKIVSIIKDVNAREPYIYSYLTLKHSLRSIFAWLIPFFPQSTKQSPVFYSISYIFHLLLFIVPIFLMSHIVLIDEAFQVSWIALDDGLADILTVVVILALVFFAVRRQKVPEVRYLTSFKDYILLLIVALPFITGFLAYHQFFLYKLMVIMHVLSGELMLILIPFSRFSHMVVAPLTRAYMGSEFGNVRHAKDW</sequence>
<dbReference type="EMBL" id="FNLL01000005">
    <property type="protein sequence ID" value="SDU16122.1"/>
    <property type="molecule type" value="Genomic_DNA"/>
</dbReference>
<evidence type="ECO:0000256" key="1">
    <source>
        <dbReference type="SAM" id="Phobius"/>
    </source>
</evidence>
<name>A0A1H2G9B5_9BACT</name>
<evidence type="ECO:0000313" key="2">
    <source>
        <dbReference type="EMBL" id="SDU16122.1"/>
    </source>
</evidence>
<dbReference type="Gene3D" id="1.20.950.20">
    <property type="entry name" value="Transmembrane di-heme cytochromes, Chain C"/>
    <property type="match status" value="1"/>
</dbReference>
<evidence type="ECO:0000313" key="3">
    <source>
        <dbReference type="Proteomes" id="UP000199608"/>
    </source>
</evidence>
<keyword evidence="1" id="KW-1133">Transmembrane helix</keyword>
<feature type="transmembrane region" description="Helical" evidence="1">
    <location>
        <begin position="142"/>
        <end position="162"/>
    </location>
</feature>
<keyword evidence="1" id="KW-0812">Transmembrane</keyword>
<dbReference type="Proteomes" id="UP000199608">
    <property type="component" value="Unassembled WGS sequence"/>
</dbReference>
<feature type="transmembrane region" description="Helical" evidence="1">
    <location>
        <begin position="112"/>
        <end position="130"/>
    </location>
</feature>
<feature type="transmembrane region" description="Helical" evidence="1">
    <location>
        <begin position="12"/>
        <end position="30"/>
    </location>
</feature>
<proteinExistence type="predicted"/>
<dbReference type="NCBIfam" id="NF045723">
    <property type="entry name" value="memb_anch_TmcC"/>
    <property type="match status" value="1"/>
</dbReference>
<dbReference type="SUPFAM" id="SSF103501">
    <property type="entry name" value="Respiratory nitrate reductase 1 gamma chain"/>
    <property type="match status" value="1"/>
</dbReference>